<feature type="transmembrane region" description="Helical" evidence="8">
    <location>
        <begin position="126"/>
        <end position="143"/>
    </location>
</feature>
<evidence type="ECO:0000313" key="11">
    <source>
        <dbReference type="EMBL" id="VAW18826.1"/>
    </source>
</evidence>
<dbReference type="Pfam" id="PF00664">
    <property type="entry name" value="ABC_membrane"/>
    <property type="match status" value="1"/>
</dbReference>
<dbReference type="InterPro" id="IPR011527">
    <property type="entry name" value="ABC1_TM_dom"/>
</dbReference>
<keyword evidence="7 8" id="KW-0472">Membrane</keyword>
<protein>
    <submittedName>
        <fullName evidence="11">Lipid A export permease/ATP-binding protein MsbA</fullName>
    </submittedName>
</protein>
<dbReference type="InterPro" id="IPR003439">
    <property type="entry name" value="ABC_transporter-like_ATP-bd"/>
</dbReference>
<gene>
    <name evidence="11" type="ORF">MNBD_ALPHA09-1265</name>
</gene>
<dbReference type="EMBL" id="UOEM01000119">
    <property type="protein sequence ID" value="VAW18826.1"/>
    <property type="molecule type" value="Genomic_DNA"/>
</dbReference>
<dbReference type="InterPro" id="IPR017871">
    <property type="entry name" value="ABC_transporter-like_CS"/>
</dbReference>
<dbReference type="GO" id="GO:0016887">
    <property type="term" value="F:ATP hydrolysis activity"/>
    <property type="evidence" value="ECO:0007669"/>
    <property type="project" value="InterPro"/>
</dbReference>
<feature type="domain" description="ABC transmembrane type-1" evidence="10">
    <location>
        <begin position="9"/>
        <end position="290"/>
    </location>
</feature>
<dbReference type="FunFam" id="3.40.50.300:FF:000287">
    <property type="entry name" value="Multidrug ABC transporter ATP-binding protein"/>
    <property type="match status" value="1"/>
</dbReference>
<organism evidence="11">
    <name type="scientific">hydrothermal vent metagenome</name>
    <dbReference type="NCBI Taxonomy" id="652676"/>
    <lineage>
        <taxon>unclassified sequences</taxon>
        <taxon>metagenomes</taxon>
        <taxon>ecological metagenomes</taxon>
    </lineage>
</organism>
<dbReference type="GO" id="GO:0005524">
    <property type="term" value="F:ATP binding"/>
    <property type="evidence" value="ECO:0007669"/>
    <property type="project" value="UniProtKB-KW"/>
</dbReference>
<evidence type="ECO:0000259" key="9">
    <source>
        <dbReference type="PROSITE" id="PS50893"/>
    </source>
</evidence>
<dbReference type="InterPro" id="IPR039421">
    <property type="entry name" value="Type_1_exporter"/>
</dbReference>
<feature type="transmembrane region" description="Helical" evidence="8">
    <location>
        <begin position="7"/>
        <end position="28"/>
    </location>
</feature>
<evidence type="ECO:0000259" key="10">
    <source>
        <dbReference type="PROSITE" id="PS50929"/>
    </source>
</evidence>
<accession>A0A3B0UGS5</accession>
<dbReference type="InterPro" id="IPR027417">
    <property type="entry name" value="P-loop_NTPase"/>
</dbReference>
<dbReference type="AlphaFoldDB" id="A0A3B0UGS5"/>
<feature type="transmembrane region" description="Helical" evidence="8">
    <location>
        <begin position="234"/>
        <end position="255"/>
    </location>
</feature>
<dbReference type="GO" id="GO:0016020">
    <property type="term" value="C:membrane"/>
    <property type="evidence" value="ECO:0007669"/>
    <property type="project" value="UniProtKB-SubCell"/>
</dbReference>
<dbReference type="PANTHER" id="PTHR43394:SF1">
    <property type="entry name" value="ATP-BINDING CASSETTE SUB-FAMILY B MEMBER 10, MITOCHONDRIAL"/>
    <property type="match status" value="1"/>
</dbReference>
<dbReference type="Gene3D" id="1.20.1560.10">
    <property type="entry name" value="ABC transporter type 1, transmembrane domain"/>
    <property type="match status" value="1"/>
</dbReference>
<keyword evidence="4" id="KW-0547">Nucleotide-binding</keyword>
<dbReference type="PANTHER" id="PTHR43394">
    <property type="entry name" value="ATP-DEPENDENT PERMEASE MDL1, MITOCHONDRIAL"/>
    <property type="match status" value="1"/>
</dbReference>
<keyword evidence="3 8" id="KW-0812">Transmembrane</keyword>
<dbReference type="Gene3D" id="3.40.50.300">
    <property type="entry name" value="P-loop containing nucleotide triphosphate hydrolases"/>
    <property type="match status" value="1"/>
</dbReference>
<evidence type="ECO:0000256" key="7">
    <source>
        <dbReference type="ARBA" id="ARBA00023136"/>
    </source>
</evidence>
<evidence type="ECO:0000256" key="8">
    <source>
        <dbReference type="SAM" id="Phobius"/>
    </source>
</evidence>
<dbReference type="InterPro" id="IPR036640">
    <property type="entry name" value="ABC1_TM_sf"/>
</dbReference>
<dbReference type="CDD" id="cd18552">
    <property type="entry name" value="ABC_6TM_MsbA_like"/>
    <property type="match status" value="1"/>
</dbReference>
<dbReference type="SUPFAM" id="SSF52540">
    <property type="entry name" value="P-loop containing nucleoside triphosphate hydrolases"/>
    <property type="match status" value="1"/>
</dbReference>
<feature type="domain" description="ABC transporter" evidence="9">
    <location>
        <begin position="324"/>
        <end position="558"/>
    </location>
</feature>
<dbReference type="Pfam" id="PF00005">
    <property type="entry name" value="ABC_tran"/>
    <property type="match status" value="1"/>
</dbReference>
<evidence type="ECO:0000256" key="1">
    <source>
        <dbReference type="ARBA" id="ARBA00004141"/>
    </source>
</evidence>
<feature type="transmembrane region" description="Helical" evidence="8">
    <location>
        <begin position="43"/>
        <end position="63"/>
    </location>
</feature>
<keyword evidence="5 11" id="KW-0067">ATP-binding</keyword>
<evidence type="ECO:0000256" key="2">
    <source>
        <dbReference type="ARBA" id="ARBA00022448"/>
    </source>
</evidence>
<dbReference type="PROSITE" id="PS00211">
    <property type="entry name" value="ABC_TRANSPORTER_1"/>
    <property type="match status" value="1"/>
</dbReference>
<keyword evidence="2" id="KW-0813">Transport</keyword>
<dbReference type="InterPro" id="IPR003593">
    <property type="entry name" value="AAA+_ATPase"/>
</dbReference>
<reference evidence="11" key="1">
    <citation type="submission" date="2018-06" db="EMBL/GenBank/DDBJ databases">
        <authorList>
            <person name="Zhirakovskaya E."/>
        </authorList>
    </citation>
    <scope>NUCLEOTIDE SEQUENCE</scope>
</reference>
<proteinExistence type="predicted"/>
<name>A0A3B0UGS5_9ZZZZ</name>
<sequence>MRAHKKQLIIATVLMIIVAGTTAVYPLMIDWSYKMFQARDPRILWLMPVVVLAVTAAKGASAYGQMVLVQSITWRVATDMQKAMFDALLRADLARIQKDRTGALAVRFTNDTNVIQLMLMRACNNLIRDVAMVAALVGTMVYLDWGLSLLAVSLYPVAAMPIIRIGQRVRRASRTVQKQVGGITSLLGESLDGARMVKSYGLEAYEAKRASVEFESRYATLVGMVKARARMEPIVELLSGATIAGVMSLIGWRILNGVDTMGAFSGFVTALVLVARPVRAIGTLNAALQEGFAAVQRVFELLDEPPSIAEKPDARPLTVSAGLVRLNSVSFSYGEGTAALADVDIEVAPNTTVALVGPSGAGKSTVFNLIPRLYDADTGSVTIDGTDVRDVTLASLRSAIAVVSQDVILFNDTVRANIAFGRLDATDDEIEAAAKAAAAHDFITGLPNGYETQVGDRGGRLSGGERQRISLARAILKDAPILLLDEATSALDSESERQVQAALETLKRGRTTLVIAHRLATVRDATRIYVLKAGRIVETGNHDDLFAQDGLYARLCRLQFQEQAVADGKDGELP</sequence>
<dbReference type="PROSITE" id="PS50929">
    <property type="entry name" value="ABC_TM1F"/>
    <property type="match status" value="1"/>
</dbReference>
<dbReference type="PROSITE" id="PS50893">
    <property type="entry name" value="ABC_TRANSPORTER_2"/>
    <property type="match status" value="1"/>
</dbReference>
<feature type="transmembrane region" description="Helical" evidence="8">
    <location>
        <begin position="149"/>
        <end position="166"/>
    </location>
</feature>
<dbReference type="SMART" id="SM00382">
    <property type="entry name" value="AAA"/>
    <property type="match status" value="1"/>
</dbReference>
<evidence type="ECO:0000256" key="6">
    <source>
        <dbReference type="ARBA" id="ARBA00022989"/>
    </source>
</evidence>
<evidence type="ECO:0000256" key="4">
    <source>
        <dbReference type="ARBA" id="ARBA00022741"/>
    </source>
</evidence>
<evidence type="ECO:0000256" key="5">
    <source>
        <dbReference type="ARBA" id="ARBA00022840"/>
    </source>
</evidence>
<comment type="subcellular location">
    <subcellularLocation>
        <location evidence="1">Membrane</location>
        <topology evidence="1">Multi-pass membrane protein</topology>
    </subcellularLocation>
</comment>
<evidence type="ECO:0000256" key="3">
    <source>
        <dbReference type="ARBA" id="ARBA00022692"/>
    </source>
</evidence>
<dbReference type="GO" id="GO:0015421">
    <property type="term" value="F:ABC-type oligopeptide transporter activity"/>
    <property type="evidence" value="ECO:0007669"/>
    <property type="project" value="TreeGrafter"/>
</dbReference>
<dbReference type="SUPFAM" id="SSF90123">
    <property type="entry name" value="ABC transporter transmembrane region"/>
    <property type="match status" value="1"/>
</dbReference>
<keyword evidence="6 8" id="KW-1133">Transmembrane helix</keyword>